<dbReference type="AlphaFoldDB" id="X0RZK4"/>
<evidence type="ECO:0000313" key="2">
    <source>
        <dbReference type="EMBL" id="GAF74208.1"/>
    </source>
</evidence>
<dbReference type="SMART" id="SM00175">
    <property type="entry name" value="RAB"/>
    <property type="match status" value="1"/>
</dbReference>
<dbReference type="InterPro" id="IPR001806">
    <property type="entry name" value="Small_GTPase"/>
</dbReference>
<dbReference type="Gene3D" id="3.40.50.300">
    <property type="entry name" value="P-loop containing nucleotide triphosphate hydrolases"/>
    <property type="match status" value="1"/>
</dbReference>
<evidence type="ECO:0000256" key="1">
    <source>
        <dbReference type="ARBA" id="ARBA00022741"/>
    </source>
</evidence>
<feature type="non-terminal residue" evidence="2">
    <location>
        <position position="209"/>
    </location>
</feature>
<gene>
    <name evidence="2" type="ORF">S01H1_03074</name>
</gene>
<dbReference type="GO" id="GO:0005525">
    <property type="term" value="F:GTP binding"/>
    <property type="evidence" value="ECO:0007669"/>
    <property type="project" value="InterPro"/>
</dbReference>
<evidence type="ECO:0008006" key="3">
    <source>
        <dbReference type="Google" id="ProtNLM"/>
    </source>
</evidence>
<sequence>MPKSYKLKLVLGGSLTSGKNTVINNNEDNESPIGVSFKSMDCFVNEEDNYKFIIWNLNDRGRFRFLFPLFCRGASVGMLCFDFSEKESFSDLNRWITLFRENLNNIPIILIGTQTNLASREVSEDSVNNLIAKEDLIYIEHISLLDLEENLEEIFKKIIKTLNPKQPLSHFYLTFNREDDQLIRLLNFFDRCPICNKRIHNNVGLKNVY</sequence>
<dbReference type="InterPro" id="IPR027417">
    <property type="entry name" value="P-loop_NTPase"/>
</dbReference>
<accession>X0RZK4</accession>
<dbReference type="PANTHER" id="PTHR47978">
    <property type="match status" value="1"/>
</dbReference>
<reference evidence="2" key="1">
    <citation type="journal article" date="2014" name="Front. Microbiol.">
        <title>High frequency of phylogenetically diverse reductive dehalogenase-homologous genes in deep subseafloor sedimentary metagenomes.</title>
        <authorList>
            <person name="Kawai M."/>
            <person name="Futagami T."/>
            <person name="Toyoda A."/>
            <person name="Takaki Y."/>
            <person name="Nishi S."/>
            <person name="Hori S."/>
            <person name="Arai W."/>
            <person name="Tsubouchi T."/>
            <person name="Morono Y."/>
            <person name="Uchiyama I."/>
            <person name="Ito T."/>
            <person name="Fujiyama A."/>
            <person name="Inagaki F."/>
            <person name="Takami H."/>
        </authorList>
    </citation>
    <scope>NUCLEOTIDE SEQUENCE</scope>
    <source>
        <strain evidence="2">Expedition CK06-06</strain>
    </source>
</reference>
<organism evidence="2">
    <name type="scientific">marine sediment metagenome</name>
    <dbReference type="NCBI Taxonomy" id="412755"/>
    <lineage>
        <taxon>unclassified sequences</taxon>
        <taxon>metagenomes</taxon>
        <taxon>ecological metagenomes</taxon>
    </lineage>
</organism>
<dbReference type="Pfam" id="PF00071">
    <property type="entry name" value="Ras"/>
    <property type="match status" value="1"/>
</dbReference>
<protein>
    <recommendedName>
        <fullName evidence="3">Roc domain-containing protein</fullName>
    </recommendedName>
</protein>
<keyword evidence="1" id="KW-0547">Nucleotide-binding</keyword>
<dbReference type="SUPFAM" id="SSF52540">
    <property type="entry name" value="P-loop containing nucleoside triphosphate hydrolases"/>
    <property type="match status" value="1"/>
</dbReference>
<proteinExistence type="predicted"/>
<dbReference type="GO" id="GO:0003924">
    <property type="term" value="F:GTPase activity"/>
    <property type="evidence" value="ECO:0007669"/>
    <property type="project" value="InterPro"/>
</dbReference>
<dbReference type="PROSITE" id="PS51419">
    <property type="entry name" value="RAB"/>
    <property type="match status" value="1"/>
</dbReference>
<name>X0RZK4_9ZZZZ</name>
<comment type="caution">
    <text evidence="2">The sequence shown here is derived from an EMBL/GenBank/DDBJ whole genome shotgun (WGS) entry which is preliminary data.</text>
</comment>
<dbReference type="EMBL" id="BARS01001620">
    <property type="protein sequence ID" value="GAF74208.1"/>
    <property type="molecule type" value="Genomic_DNA"/>
</dbReference>